<feature type="transmembrane region" description="Helical" evidence="1">
    <location>
        <begin position="59"/>
        <end position="80"/>
    </location>
</feature>
<dbReference type="GeneID" id="20314033"/>
<protein>
    <submittedName>
        <fullName evidence="2">Uncharacterized protein</fullName>
    </submittedName>
</protein>
<dbReference type="KEGG" id="ein:Eint_050465"/>
<dbReference type="RefSeq" id="XP_009161846.1">
    <property type="nucleotide sequence ID" value="XM_009163582.1"/>
</dbReference>
<dbReference type="EMBL" id="CP001946">
    <property type="protein sequence ID" value="AHL30101.1"/>
    <property type="molecule type" value="Genomic_DNA"/>
</dbReference>
<reference evidence="2 3" key="1">
    <citation type="journal article" date="2010" name="Nat. Commun.">
        <title>The complete sequence of the smallest known nuclear genome from the microsporidian Encephalitozoon intestinalis.</title>
        <authorList>
            <person name="Corradi N."/>
            <person name="Pombert J.-F."/>
            <person name="Farinelli L."/>
            <person name="Didier E.S."/>
            <person name="Keeling P.J."/>
        </authorList>
    </citation>
    <scope>NUCLEOTIDE SEQUENCE [LARGE SCALE GENOMIC DNA]</scope>
    <source>
        <strain evidence="2 3">ATCC 50506</strain>
    </source>
</reference>
<keyword evidence="1" id="KW-1133">Transmembrane helix</keyword>
<sequence length="86" mass="10072">MSFLTEEEKRRMLIMQIEKTAEEIRKGQKLGISPNYTHFFGLRSSGMYSKISVKSKEGIVWAWFLIVMFLVCSTAILIFMKKFDII</sequence>
<dbReference type="VEuPathDB" id="MicrosporidiaDB:Eint_050465"/>
<gene>
    <name evidence="2" type="ORF">Eint_050465</name>
</gene>
<reference evidence="2 3" key="2">
    <citation type="journal article" date="2012" name="Proc. Natl. Acad. Sci. U.S.A.">
        <title>Gain and loss of multiple functionally related, horizontally transferred genes in the reduced genomes of two microsporidian parasites.</title>
        <authorList>
            <person name="Pombert J.-F."/>
            <person name="Selman M."/>
            <person name="Burki F."/>
            <person name="Bardell F.T."/>
            <person name="Farinelli L."/>
            <person name="Solter L.F."/>
            <person name="Whitman D.W."/>
            <person name="Weiss L.M."/>
            <person name="Corradi N."/>
            <person name="Keeling P.J."/>
        </authorList>
    </citation>
    <scope>NUCLEOTIDE SEQUENCE [LARGE SCALE GENOMIC DNA]</scope>
    <source>
        <strain evidence="2 3">ATCC 50506</strain>
    </source>
</reference>
<dbReference type="AlphaFoldDB" id="W8PGP4"/>
<dbReference type="HOGENOM" id="CLU_2497889_0_0_1"/>
<evidence type="ECO:0000313" key="2">
    <source>
        <dbReference type="EMBL" id="AHL30101.1"/>
    </source>
</evidence>
<accession>W8PGP4</accession>
<evidence type="ECO:0000256" key="1">
    <source>
        <dbReference type="SAM" id="Phobius"/>
    </source>
</evidence>
<proteinExistence type="predicted"/>
<name>W8PGP4_ENCIT</name>
<dbReference type="OrthoDB" id="2193706at2759"/>
<keyword evidence="1" id="KW-0812">Transmembrane</keyword>
<dbReference type="Proteomes" id="UP000002313">
    <property type="component" value="Chromosome V"/>
</dbReference>
<keyword evidence="3" id="KW-1185">Reference proteome</keyword>
<keyword evidence="1" id="KW-0472">Membrane</keyword>
<organism evidence="2 3">
    <name type="scientific">Encephalitozoon intestinalis (strain ATCC 50506)</name>
    <name type="common">Microsporidian parasite</name>
    <name type="synonym">Septata intestinalis</name>
    <dbReference type="NCBI Taxonomy" id="876142"/>
    <lineage>
        <taxon>Eukaryota</taxon>
        <taxon>Fungi</taxon>
        <taxon>Fungi incertae sedis</taxon>
        <taxon>Microsporidia</taxon>
        <taxon>Unikaryonidae</taxon>
        <taxon>Encephalitozoon</taxon>
    </lineage>
</organism>
<evidence type="ECO:0000313" key="3">
    <source>
        <dbReference type="Proteomes" id="UP000002313"/>
    </source>
</evidence>